<evidence type="ECO:0000313" key="3">
    <source>
        <dbReference type="Proteomes" id="UP000799444"/>
    </source>
</evidence>
<sequence>MRSLKYASVWVDAICINQTDINERSSQVLRMQGIYAGAQATLVALDIEDAPTKDLLQVLSIMNPDVSPENQDSRFARSISTRNIQSAMTRLCEEQYWKRIWILQEFAVGHRVDILLGKTVVDIRCVEMLLTDKSSSGIRGRAQVDSVFDIRQAWLRKGTTREHHDALGDPLSMLDILRVTRDSVCARNHDRVFGLLGLIPDALEFLSEPKYENSIYEMSVSMTRSYIERHSLDIIILAQHHQMSDHLPTWSPDFFGLNQFPNSNRVWAQAIRSHNQGTNIRNWSATGDSSSACTFDRGTMSTTARRIGTIQSLGRAWSDSHSDAGEFPCHNDEWARNTTNVKIEKMIYEAMLERDYAYNPKQNWLKVALKLSHSVYKAYCWLQIFSPKHGSIDPEETGNELERWICANRNFYAGGKSLQDHARDQGSIYFRCGLSQWIHPAYSLFDPKYSHGIYQALVWTAEEDMRMMCLDKDCFGIGWAAKGARLDDEVFLVPGCRVPLILRRAERSGQYRLVGDAIVIGAMRNEVWSKNRPEDIVRVDII</sequence>
<name>A0A9P4QKW1_9PLEO</name>
<evidence type="ECO:0000259" key="1">
    <source>
        <dbReference type="Pfam" id="PF06985"/>
    </source>
</evidence>
<protein>
    <submittedName>
        <fullName evidence="2">HET-domain-containing protein</fullName>
    </submittedName>
</protein>
<reference evidence="2" key="1">
    <citation type="journal article" date="2020" name="Stud. Mycol.">
        <title>101 Dothideomycetes genomes: a test case for predicting lifestyles and emergence of pathogens.</title>
        <authorList>
            <person name="Haridas S."/>
            <person name="Albert R."/>
            <person name="Binder M."/>
            <person name="Bloem J."/>
            <person name="Labutti K."/>
            <person name="Salamov A."/>
            <person name="Andreopoulos B."/>
            <person name="Baker S."/>
            <person name="Barry K."/>
            <person name="Bills G."/>
            <person name="Bluhm B."/>
            <person name="Cannon C."/>
            <person name="Castanera R."/>
            <person name="Culley D."/>
            <person name="Daum C."/>
            <person name="Ezra D."/>
            <person name="Gonzalez J."/>
            <person name="Henrissat B."/>
            <person name="Kuo A."/>
            <person name="Liang C."/>
            <person name="Lipzen A."/>
            <person name="Lutzoni F."/>
            <person name="Magnuson J."/>
            <person name="Mondo S."/>
            <person name="Nolan M."/>
            <person name="Ohm R."/>
            <person name="Pangilinan J."/>
            <person name="Park H.-J."/>
            <person name="Ramirez L."/>
            <person name="Alfaro M."/>
            <person name="Sun H."/>
            <person name="Tritt A."/>
            <person name="Yoshinaga Y."/>
            <person name="Zwiers L.-H."/>
            <person name="Turgeon B."/>
            <person name="Goodwin S."/>
            <person name="Spatafora J."/>
            <person name="Crous P."/>
            <person name="Grigoriev I."/>
        </authorList>
    </citation>
    <scope>NUCLEOTIDE SEQUENCE</scope>
    <source>
        <strain evidence="2">CBS 125425</strain>
    </source>
</reference>
<dbReference type="OrthoDB" id="3677409at2759"/>
<dbReference type="InterPro" id="IPR052895">
    <property type="entry name" value="HetReg/Transcr_Mod"/>
</dbReference>
<dbReference type="InterPro" id="IPR010730">
    <property type="entry name" value="HET"/>
</dbReference>
<dbReference type="AlphaFoldDB" id="A0A9P4QKW1"/>
<dbReference type="Pfam" id="PF06985">
    <property type="entry name" value="HET"/>
    <property type="match status" value="1"/>
</dbReference>
<dbReference type="PANTHER" id="PTHR24148">
    <property type="entry name" value="ANKYRIN REPEAT DOMAIN-CONTAINING PROTEIN 39 HOMOLOG-RELATED"/>
    <property type="match status" value="1"/>
</dbReference>
<comment type="caution">
    <text evidence="2">The sequence shown here is derived from an EMBL/GenBank/DDBJ whole genome shotgun (WGS) entry which is preliminary data.</text>
</comment>
<feature type="domain" description="Heterokaryon incompatibility" evidence="1">
    <location>
        <begin position="2"/>
        <end position="105"/>
    </location>
</feature>
<dbReference type="EMBL" id="ML996391">
    <property type="protein sequence ID" value="KAF2726784.1"/>
    <property type="molecule type" value="Genomic_DNA"/>
</dbReference>
<proteinExistence type="predicted"/>
<keyword evidence="3" id="KW-1185">Reference proteome</keyword>
<dbReference type="Proteomes" id="UP000799444">
    <property type="component" value="Unassembled WGS sequence"/>
</dbReference>
<accession>A0A9P4QKW1</accession>
<evidence type="ECO:0000313" key="2">
    <source>
        <dbReference type="EMBL" id="KAF2726784.1"/>
    </source>
</evidence>
<dbReference type="PANTHER" id="PTHR24148:SF73">
    <property type="entry name" value="HET DOMAIN PROTEIN (AFU_ORTHOLOGUE AFUA_8G01020)"/>
    <property type="match status" value="1"/>
</dbReference>
<organism evidence="2 3">
    <name type="scientific">Polyplosphaeria fusca</name>
    <dbReference type="NCBI Taxonomy" id="682080"/>
    <lineage>
        <taxon>Eukaryota</taxon>
        <taxon>Fungi</taxon>
        <taxon>Dikarya</taxon>
        <taxon>Ascomycota</taxon>
        <taxon>Pezizomycotina</taxon>
        <taxon>Dothideomycetes</taxon>
        <taxon>Pleosporomycetidae</taxon>
        <taxon>Pleosporales</taxon>
        <taxon>Tetraplosphaeriaceae</taxon>
        <taxon>Polyplosphaeria</taxon>
    </lineage>
</organism>
<gene>
    <name evidence="2" type="ORF">EJ04DRAFT_582470</name>
</gene>